<dbReference type="AlphaFoldDB" id="A0A6M3XRU4"/>
<accession>A0A6M3XRU4</accession>
<dbReference type="EMBL" id="MT144871">
    <property type="protein sequence ID" value="QJI00711.1"/>
    <property type="molecule type" value="Genomic_DNA"/>
</dbReference>
<sequence>MPKFDKLRRKINEQMRQRRSNPPGFHRSRSLENRLSQGKYGPLDRILEINTQGMWHRLSFKDLLEFLVFLFDNEDRIHPPPEKGARYLMDAIECLYDSRDIVKTLHKFRKKEDWEKI</sequence>
<name>A0A6M3XRU4_9ZZZZ</name>
<evidence type="ECO:0000313" key="2">
    <source>
        <dbReference type="EMBL" id="QJI00711.1"/>
    </source>
</evidence>
<gene>
    <name evidence="2" type="ORF">TM448B02092_0007</name>
</gene>
<protein>
    <submittedName>
        <fullName evidence="2">Uncharacterized protein</fullName>
    </submittedName>
</protein>
<reference evidence="2" key="1">
    <citation type="submission" date="2020-03" db="EMBL/GenBank/DDBJ databases">
        <title>The deep terrestrial virosphere.</title>
        <authorList>
            <person name="Holmfeldt K."/>
            <person name="Nilsson E."/>
            <person name="Simone D."/>
            <person name="Lopez-Fernandez M."/>
            <person name="Wu X."/>
            <person name="de Brujin I."/>
            <person name="Lundin D."/>
            <person name="Andersson A."/>
            <person name="Bertilsson S."/>
            <person name="Dopson M."/>
        </authorList>
    </citation>
    <scope>NUCLEOTIDE SEQUENCE</scope>
    <source>
        <strain evidence="2">TM448B02092</strain>
    </source>
</reference>
<evidence type="ECO:0000256" key="1">
    <source>
        <dbReference type="SAM" id="MobiDB-lite"/>
    </source>
</evidence>
<proteinExistence type="predicted"/>
<feature type="region of interest" description="Disordered" evidence="1">
    <location>
        <begin position="13"/>
        <end position="36"/>
    </location>
</feature>
<organism evidence="2">
    <name type="scientific">viral metagenome</name>
    <dbReference type="NCBI Taxonomy" id="1070528"/>
    <lineage>
        <taxon>unclassified sequences</taxon>
        <taxon>metagenomes</taxon>
        <taxon>organismal metagenomes</taxon>
    </lineage>
</organism>